<comment type="caution">
    <text evidence="1">The sequence shown here is derived from an EMBL/GenBank/DDBJ whole genome shotgun (WGS) entry which is preliminary data.</text>
</comment>
<dbReference type="AlphaFoldDB" id="A0A9D2GT33"/>
<protein>
    <submittedName>
        <fullName evidence="1">Uncharacterized protein</fullName>
    </submittedName>
</protein>
<reference evidence="1" key="1">
    <citation type="journal article" date="2021" name="PeerJ">
        <title>Extensive microbial diversity within the chicken gut microbiome revealed by metagenomics and culture.</title>
        <authorList>
            <person name="Gilroy R."/>
            <person name="Ravi A."/>
            <person name="Getino M."/>
            <person name="Pursley I."/>
            <person name="Horton D.L."/>
            <person name="Alikhan N.F."/>
            <person name="Baker D."/>
            <person name="Gharbi K."/>
            <person name="Hall N."/>
            <person name="Watson M."/>
            <person name="Adriaenssens E.M."/>
            <person name="Foster-Nyarko E."/>
            <person name="Jarju S."/>
            <person name="Secka A."/>
            <person name="Antonio M."/>
            <person name="Oren A."/>
            <person name="Chaudhuri R.R."/>
            <person name="La Ragione R."/>
            <person name="Hildebrand F."/>
            <person name="Pallen M.J."/>
        </authorList>
    </citation>
    <scope>NUCLEOTIDE SEQUENCE</scope>
    <source>
        <strain evidence="1">ChiW4-1371</strain>
    </source>
</reference>
<dbReference type="Proteomes" id="UP000824176">
    <property type="component" value="Unassembled WGS sequence"/>
</dbReference>
<proteinExistence type="predicted"/>
<accession>A0A9D2GT33</accession>
<sequence>MNISNVGNSPVYLNNNTGININNRELNQNNSDNILKMDNVYNKTAENNITEDYIEKISSLSKGNIKDINTFNEWLVNMIGDSSTQINNGLTIFKSNKTVDFLTVGDMASYFYNQNKVSSSLNYAEKMMSQGMNKNSAVYKNNKDLFDAVSNDQTGLAKYIAELYFMVTAPEKYNNFSKNLDKYENTKLKDLSSDSLHNLMIAKETGDIEIFNHVLDNLKLKENNL</sequence>
<gene>
    <name evidence="1" type="ORF">H9804_00995</name>
</gene>
<organism evidence="1 2">
    <name type="scientific">Candidatus Mucispirillum faecigallinarum</name>
    <dbReference type="NCBI Taxonomy" id="2838699"/>
    <lineage>
        <taxon>Bacteria</taxon>
        <taxon>Pseudomonadati</taxon>
        <taxon>Deferribacterota</taxon>
        <taxon>Deferribacteres</taxon>
        <taxon>Deferribacterales</taxon>
        <taxon>Mucispirillaceae</taxon>
        <taxon>Mucispirillum</taxon>
    </lineage>
</organism>
<evidence type="ECO:0000313" key="2">
    <source>
        <dbReference type="Proteomes" id="UP000824176"/>
    </source>
</evidence>
<reference evidence="1" key="2">
    <citation type="submission" date="2021-04" db="EMBL/GenBank/DDBJ databases">
        <authorList>
            <person name="Gilroy R."/>
        </authorList>
    </citation>
    <scope>NUCLEOTIDE SEQUENCE</scope>
    <source>
        <strain evidence="1">ChiW4-1371</strain>
    </source>
</reference>
<name>A0A9D2GT33_9BACT</name>
<dbReference type="EMBL" id="DXAQ01000016">
    <property type="protein sequence ID" value="HIZ88496.1"/>
    <property type="molecule type" value="Genomic_DNA"/>
</dbReference>
<evidence type="ECO:0000313" key="1">
    <source>
        <dbReference type="EMBL" id="HIZ88496.1"/>
    </source>
</evidence>
<feature type="non-terminal residue" evidence="1">
    <location>
        <position position="225"/>
    </location>
</feature>